<reference evidence="3 4" key="1">
    <citation type="submission" date="2021-03" db="EMBL/GenBank/DDBJ databases">
        <title>Genomic Encyclopedia of Type Strains, Phase IV (KMG-IV): sequencing the most valuable type-strain genomes for metagenomic binning, comparative biology and taxonomic classification.</title>
        <authorList>
            <person name="Goeker M."/>
        </authorList>
    </citation>
    <scope>NUCLEOTIDE SEQUENCE [LARGE SCALE GENOMIC DNA]</scope>
    <source>
        <strain evidence="3 4">DSM 28650</strain>
    </source>
</reference>
<feature type="transmembrane region" description="Helical" evidence="1">
    <location>
        <begin position="138"/>
        <end position="158"/>
    </location>
</feature>
<comment type="caution">
    <text evidence="3">The sequence shown here is derived from an EMBL/GenBank/DDBJ whole genome shotgun (WGS) entry which is preliminary data.</text>
</comment>
<accession>A0ABS4JZB3</accession>
<keyword evidence="4" id="KW-1185">Reference proteome</keyword>
<keyword evidence="1" id="KW-0812">Transmembrane</keyword>
<organism evidence="3 4">
    <name type="scientific">Clostridium punense</name>
    <dbReference type="NCBI Taxonomy" id="1054297"/>
    <lineage>
        <taxon>Bacteria</taxon>
        <taxon>Bacillati</taxon>
        <taxon>Bacillota</taxon>
        <taxon>Clostridia</taxon>
        <taxon>Eubacteriales</taxon>
        <taxon>Clostridiaceae</taxon>
        <taxon>Clostridium</taxon>
    </lineage>
</organism>
<feature type="domain" description="SHOCT" evidence="2">
    <location>
        <begin position="289"/>
        <end position="316"/>
    </location>
</feature>
<keyword evidence="1" id="KW-0472">Membrane</keyword>
<evidence type="ECO:0000256" key="1">
    <source>
        <dbReference type="SAM" id="Phobius"/>
    </source>
</evidence>
<dbReference type="EMBL" id="JAGGLL010000004">
    <property type="protein sequence ID" value="MBP2020876.1"/>
    <property type="molecule type" value="Genomic_DNA"/>
</dbReference>
<evidence type="ECO:0000259" key="2">
    <source>
        <dbReference type="Pfam" id="PF09851"/>
    </source>
</evidence>
<proteinExistence type="predicted"/>
<protein>
    <recommendedName>
        <fullName evidence="2">SHOCT domain-containing protein</fullName>
    </recommendedName>
</protein>
<gene>
    <name evidence="3" type="ORF">J2Z44_000660</name>
</gene>
<keyword evidence="1" id="KW-1133">Transmembrane helix</keyword>
<dbReference type="InterPro" id="IPR018649">
    <property type="entry name" value="SHOCT"/>
</dbReference>
<sequence>MSEQATNNTLEVAITSALKLPGVKVDRDEFLVKTFKKHISGSKIQELVEKGPILAGVSLSTIDSEARSAINSRTLQSSGASFLAGLPGGLAMAATIPADTLQFFSVALRLAQELAYIYGFEDLWKNGTMDDKKVKEELMVFIGVMFGVSGSATALRVISANMSKQALKKIPQKALTKTVYYPIIKKIASILGVKLTKDTFAKGVSKAIPILGGFISGGMTYASMKPMGDRLRKALYESVANYTQADYERDLAEVSVDLNEDFVEAEYEEVQEGMENSKEESKTTFSVADEILKFKQLLDMGAITQEEFDKKKAELLSM</sequence>
<dbReference type="Pfam" id="PF09851">
    <property type="entry name" value="SHOCT"/>
    <property type="match status" value="1"/>
</dbReference>
<name>A0ABS4JZB3_9CLOT</name>
<dbReference type="RefSeq" id="WP_021285587.1">
    <property type="nucleotide sequence ID" value="NZ_JAGGLL010000004.1"/>
</dbReference>
<dbReference type="Proteomes" id="UP001519308">
    <property type="component" value="Unassembled WGS sequence"/>
</dbReference>
<evidence type="ECO:0000313" key="3">
    <source>
        <dbReference type="EMBL" id="MBP2020876.1"/>
    </source>
</evidence>
<evidence type="ECO:0000313" key="4">
    <source>
        <dbReference type="Proteomes" id="UP001519308"/>
    </source>
</evidence>